<sequence length="149" mass="16696">VIGTLLCGDSPAVGVRVKLIDDDFEQDICTVFGGIYSTVFAIDKYNMVTINTNVYKLSGPDPDDELDAGYTDEKGHFDLSGDTTEMTTIDPHLKIYHDCNDGITPCQRRWKFELPNHYITGGRMPQKTLNIGTWNLEAKLPDESHDCIH</sequence>
<evidence type="ECO:0000313" key="5">
    <source>
        <dbReference type="EMBL" id="VDM44194.1"/>
    </source>
</evidence>
<dbReference type="InterPro" id="IPR038479">
    <property type="entry name" value="Transthyretin-like_sf"/>
</dbReference>
<name>A0A183UWK3_TOXCA</name>
<dbReference type="Gene3D" id="2.60.40.3330">
    <property type="match status" value="1"/>
</dbReference>
<organism evidence="6 7">
    <name type="scientific">Toxocara canis</name>
    <name type="common">Canine roundworm</name>
    <dbReference type="NCBI Taxonomy" id="6265"/>
    <lineage>
        <taxon>Eukaryota</taxon>
        <taxon>Metazoa</taxon>
        <taxon>Ecdysozoa</taxon>
        <taxon>Nematoda</taxon>
        <taxon>Chromadorea</taxon>
        <taxon>Rhabditida</taxon>
        <taxon>Spirurina</taxon>
        <taxon>Ascaridomorpha</taxon>
        <taxon>Ascaridoidea</taxon>
        <taxon>Toxocaridae</taxon>
        <taxon>Toxocara</taxon>
    </lineage>
</organism>
<dbReference type="Pfam" id="PF01060">
    <property type="entry name" value="TTR-52"/>
    <property type="match status" value="1"/>
</dbReference>
<dbReference type="EMBL" id="UYWY01021463">
    <property type="protein sequence ID" value="VDM44194.1"/>
    <property type="molecule type" value="Genomic_DNA"/>
</dbReference>
<keyword evidence="6" id="KW-1185">Reference proteome</keyword>
<gene>
    <name evidence="5" type="ORF">TCNE_LOCUS12873</name>
</gene>
<keyword evidence="4" id="KW-0732">Signal</keyword>
<accession>A0A183UWK3</accession>
<evidence type="ECO:0000313" key="6">
    <source>
        <dbReference type="Proteomes" id="UP000050794"/>
    </source>
</evidence>
<dbReference type="InterPro" id="IPR001534">
    <property type="entry name" value="Transthyretin-like"/>
</dbReference>
<comment type="similarity">
    <text evidence="2">Belongs to the nematode transthyretin-like family.</text>
</comment>
<reference evidence="5 6" key="2">
    <citation type="submission" date="2018-11" db="EMBL/GenBank/DDBJ databases">
        <authorList>
            <consortium name="Pathogen Informatics"/>
        </authorList>
    </citation>
    <scope>NUCLEOTIDE SEQUENCE [LARGE SCALE GENOMIC DNA]</scope>
</reference>
<dbReference type="PANTHER" id="PTHR21700:SF114">
    <property type="entry name" value="TRANSTHYRETIN-LIKE FAMILY PROTEIN"/>
    <property type="match status" value="1"/>
</dbReference>
<evidence type="ECO:0000256" key="3">
    <source>
        <dbReference type="ARBA" id="ARBA00022525"/>
    </source>
</evidence>
<evidence type="ECO:0000256" key="4">
    <source>
        <dbReference type="ARBA" id="ARBA00022729"/>
    </source>
</evidence>
<comment type="subcellular location">
    <subcellularLocation>
        <location evidence="1">Secreted</location>
    </subcellularLocation>
</comment>
<evidence type="ECO:0000256" key="1">
    <source>
        <dbReference type="ARBA" id="ARBA00004613"/>
    </source>
</evidence>
<evidence type="ECO:0000313" key="7">
    <source>
        <dbReference type="WBParaSite" id="TCNE_0001287301-mRNA-1"/>
    </source>
</evidence>
<keyword evidence="3" id="KW-0964">Secreted</keyword>
<dbReference type="GO" id="GO:0009986">
    <property type="term" value="C:cell surface"/>
    <property type="evidence" value="ECO:0007669"/>
    <property type="project" value="InterPro"/>
</dbReference>
<reference evidence="7" key="1">
    <citation type="submission" date="2016-06" db="UniProtKB">
        <authorList>
            <consortium name="WormBaseParasite"/>
        </authorList>
    </citation>
    <scope>IDENTIFICATION</scope>
</reference>
<protein>
    <submittedName>
        <fullName evidence="7">Transthyretin-like family protein</fullName>
    </submittedName>
</protein>
<proteinExistence type="inferred from homology"/>
<dbReference type="GO" id="GO:0005576">
    <property type="term" value="C:extracellular region"/>
    <property type="evidence" value="ECO:0007669"/>
    <property type="project" value="UniProtKB-SubCell"/>
</dbReference>
<dbReference type="WBParaSite" id="TCNE_0001287301-mRNA-1">
    <property type="protein sequence ID" value="TCNE_0001287301-mRNA-1"/>
    <property type="gene ID" value="TCNE_0001287301"/>
</dbReference>
<dbReference type="PANTHER" id="PTHR21700">
    <property type="entry name" value="TRANSTHYRETIN-LIKE FAMILY PROTEIN-RELATED"/>
    <property type="match status" value="1"/>
</dbReference>
<dbReference type="AlphaFoldDB" id="A0A183UWK3"/>
<evidence type="ECO:0000256" key="2">
    <source>
        <dbReference type="ARBA" id="ARBA00010112"/>
    </source>
</evidence>
<dbReference type="Proteomes" id="UP000050794">
    <property type="component" value="Unassembled WGS sequence"/>
</dbReference>